<evidence type="ECO:0008006" key="3">
    <source>
        <dbReference type="Google" id="ProtNLM"/>
    </source>
</evidence>
<reference evidence="1 2" key="1">
    <citation type="submission" date="2020-08" db="EMBL/GenBank/DDBJ databases">
        <title>Genomic Encyclopedia of Type Strains, Phase IV (KMG-IV): sequencing the most valuable type-strain genomes for metagenomic binning, comparative biology and taxonomic classification.</title>
        <authorList>
            <person name="Goeker M."/>
        </authorList>
    </citation>
    <scope>NUCLEOTIDE SEQUENCE [LARGE SCALE GENOMIC DNA]</scope>
    <source>
        <strain evidence="1 2">DSM 27939</strain>
    </source>
</reference>
<comment type="caution">
    <text evidence="1">The sequence shown here is derived from an EMBL/GenBank/DDBJ whole genome shotgun (WGS) entry which is preliminary data.</text>
</comment>
<proteinExistence type="predicted"/>
<evidence type="ECO:0000313" key="2">
    <source>
        <dbReference type="Proteomes" id="UP000552709"/>
    </source>
</evidence>
<protein>
    <recommendedName>
        <fullName evidence="3">HNH endonuclease</fullName>
    </recommendedName>
</protein>
<keyword evidence="2" id="KW-1185">Reference proteome</keyword>
<organism evidence="1 2">
    <name type="scientific">Deinococcus humi</name>
    <dbReference type="NCBI Taxonomy" id="662880"/>
    <lineage>
        <taxon>Bacteria</taxon>
        <taxon>Thermotogati</taxon>
        <taxon>Deinococcota</taxon>
        <taxon>Deinococci</taxon>
        <taxon>Deinococcales</taxon>
        <taxon>Deinococcaceae</taxon>
        <taxon>Deinococcus</taxon>
    </lineage>
</organism>
<gene>
    <name evidence="1" type="ORF">HNQ08_003003</name>
</gene>
<name>A0A7W8JY57_9DEIO</name>
<evidence type="ECO:0000313" key="1">
    <source>
        <dbReference type="EMBL" id="MBB5363896.1"/>
    </source>
</evidence>
<dbReference type="AlphaFoldDB" id="A0A7W8JY57"/>
<sequence length="102" mass="11510">MKKHRIYCTVCDRATGKIRSLYGLFPDQLLVPGEIAHHFNGDRTNSDPAKLPVLPSQRFRAKIENRLCCAKRGLLGLFSEPVWDVTATRDRRGTLFEGVILG</sequence>
<accession>A0A7W8JY57</accession>
<dbReference type="Proteomes" id="UP000552709">
    <property type="component" value="Unassembled WGS sequence"/>
</dbReference>
<dbReference type="EMBL" id="JACHFL010000007">
    <property type="protein sequence ID" value="MBB5363896.1"/>
    <property type="molecule type" value="Genomic_DNA"/>
</dbReference>
<dbReference type="RefSeq" id="WP_184133554.1">
    <property type="nucleotide sequence ID" value="NZ_JACHFL010000007.1"/>
</dbReference>